<dbReference type="EMBL" id="JAQQXP010000001">
    <property type="protein sequence ID" value="MDC8831008.1"/>
    <property type="molecule type" value="Genomic_DNA"/>
</dbReference>
<keyword evidence="2" id="KW-1185">Reference proteome</keyword>
<dbReference type="Proteomes" id="UP001218788">
    <property type="component" value="Unassembled WGS sequence"/>
</dbReference>
<protein>
    <submittedName>
        <fullName evidence="1">Uncharacterized protein</fullName>
    </submittedName>
</protein>
<reference evidence="1 2" key="1">
    <citation type="submission" date="2022-10" db="EMBL/GenBank/DDBJ databases">
        <title>Alteromonas sp. chi3 Genome sequencing.</title>
        <authorList>
            <person name="Park S."/>
        </authorList>
    </citation>
    <scope>NUCLEOTIDE SEQUENCE [LARGE SCALE GENOMIC DNA]</scope>
    <source>
        <strain evidence="2">chi3</strain>
    </source>
</reference>
<organism evidence="1 2">
    <name type="scientific">Alteromonas gilva</name>
    <dbReference type="NCBI Taxonomy" id="2987522"/>
    <lineage>
        <taxon>Bacteria</taxon>
        <taxon>Pseudomonadati</taxon>
        <taxon>Pseudomonadota</taxon>
        <taxon>Gammaproteobacteria</taxon>
        <taxon>Alteromonadales</taxon>
        <taxon>Alteromonadaceae</taxon>
        <taxon>Alteromonas/Salinimonas group</taxon>
        <taxon>Alteromonas</taxon>
    </lineage>
</organism>
<name>A0ABT5L5G8_9ALTE</name>
<dbReference type="RefSeq" id="WP_273640038.1">
    <property type="nucleotide sequence ID" value="NZ_JAQQXP010000001.1"/>
</dbReference>
<proteinExistence type="predicted"/>
<evidence type="ECO:0000313" key="1">
    <source>
        <dbReference type="EMBL" id="MDC8831008.1"/>
    </source>
</evidence>
<accession>A0ABT5L5G8</accession>
<comment type="caution">
    <text evidence="1">The sequence shown here is derived from an EMBL/GenBank/DDBJ whole genome shotgun (WGS) entry which is preliminary data.</text>
</comment>
<sequence length="81" mass="9735">MKLRYEVVLFDPYKKKVVMYGRKIIHEYSASSQHKVFNTDHWQANQESKIWQQLFEQIYGDVYSVTQQSEHQLARNKLPSS</sequence>
<evidence type="ECO:0000313" key="2">
    <source>
        <dbReference type="Proteomes" id="UP001218788"/>
    </source>
</evidence>
<gene>
    <name evidence="1" type="ORF">OIK42_09560</name>
</gene>